<evidence type="ECO:0000313" key="2">
    <source>
        <dbReference type="EMBL" id="PLW06826.1"/>
    </source>
</evidence>
<feature type="region of interest" description="Disordered" evidence="1">
    <location>
        <begin position="142"/>
        <end position="174"/>
    </location>
</feature>
<feature type="compositionally biased region" description="Polar residues" evidence="1">
    <location>
        <begin position="163"/>
        <end position="174"/>
    </location>
</feature>
<gene>
    <name evidence="2" type="ORF">PCASD_23858</name>
</gene>
<reference evidence="2 3" key="1">
    <citation type="submission" date="2017-11" db="EMBL/GenBank/DDBJ databases">
        <title>De novo assembly and phasing of dikaryotic genomes from two isolates of Puccinia coronata f. sp. avenae, the causal agent of oat crown rust.</title>
        <authorList>
            <person name="Miller M.E."/>
            <person name="Zhang Y."/>
            <person name="Omidvar V."/>
            <person name="Sperschneider J."/>
            <person name="Schwessinger B."/>
            <person name="Raley C."/>
            <person name="Palmer J.M."/>
            <person name="Garnica D."/>
            <person name="Upadhyaya N."/>
            <person name="Rathjen J."/>
            <person name="Taylor J.M."/>
            <person name="Park R.F."/>
            <person name="Dodds P.N."/>
            <person name="Hirsch C.D."/>
            <person name="Kianian S.F."/>
            <person name="Figueroa M."/>
        </authorList>
    </citation>
    <scope>NUCLEOTIDE SEQUENCE [LARGE SCALE GENOMIC DNA]</scope>
    <source>
        <strain evidence="2">12SD80</strain>
    </source>
</reference>
<evidence type="ECO:0000313" key="3">
    <source>
        <dbReference type="Proteomes" id="UP000235392"/>
    </source>
</evidence>
<accession>A0A2N5S0Q8</accession>
<dbReference type="AlphaFoldDB" id="A0A2N5S0Q8"/>
<comment type="caution">
    <text evidence="2">The sequence shown here is derived from an EMBL/GenBank/DDBJ whole genome shotgun (WGS) entry which is preliminary data.</text>
</comment>
<dbReference type="Proteomes" id="UP000235392">
    <property type="component" value="Unassembled WGS sequence"/>
</dbReference>
<protein>
    <submittedName>
        <fullName evidence="2">Uncharacterized protein</fullName>
    </submittedName>
</protein>
<proteinExistence type="predicted"/>
<dbReference type="EMBL" id="PGCI01001182">
    <property type="protein sequence ID" value="PLW06826.1"/>
    <property type="molecule type" value="Genomic_DNA"/>
</dbReference>
<organism evidence="2 3">
    <name type="scientific">Puccinia coronata f. sp. avenae</name>
    <dbReference type="NCBI Taxonomy" id="200324"/>
    <lineage>
        <taxon>Eukaryota</taxon>
        <taxon>Fungi</taxon>
        <taxon>Dikarya</taxon>
        <taxon>Basidiomycota</taxon>
        <taxon>Pucciniomycotina</taxon>
        <taxon>Pucciniomycetes</taxon>
        <taxon>Pucciniales</taxon>
        <taxon>Pucciniaceae</taxon>
        <taxon>Puccinia</taxon>
    </lineage>
</organism>
<name>A0A2N5S0Q8_9BASI</name>
<evidence type="ECO:0000256" key="1">
    <source>
        <dbReference type="SAM" id="MobiDB-lite"/>
    </source>
</evidence>
<sequence>MGRLGDVTQARRLGACKNGALEINKASPFGGSGPASPRDDAFAAALAKTQEVPARKKLVKFPFRPVPGNFECVLTFHDSLHFDNVSLVHYLHLDIFVSRNKTLVNQVMATWKPTVLACPAPAQREGPLVTLSQRNQLGNTGFRITQPLLKGPGDNGSRELASRETSPASNEGKS</sequence>